<dbReference type="SUPFAM" id="SSF49842">
    <property type="entry name" value="TNF-like"/>
    <property type="match status" value="1"/>
</dbReference>
<proteinExistence type="predicted"/>
<dbReference type="InterPro" id="IPR001073">
    <property type="entry name" value="C1q_dom"/>
</dbReference>
<organism evidence="2 3">
    <name type="scientific">Romboutsia ilealis</name>
    <dbReference type="NCBI Taxonomy" id="1115758"/>
    <lineage>
        <taxon>Bacteria</taxon>
        <taxon>Bacillati</taxon>
        <taxon>Bacillota</taxon>
        <taxon>Clostridia</taxon>
        <taxon>Peptostreptococcales</taxon>
        <taxon>Peptostreptococcaceae</taxon>
        <taxon>Romboutsia</taxon>
    </lineage>
</organism>
<evidence type="ECO:0000313" key="2">
    <source>
        <dbReference type="EMBL" id="CED93399.1"/>
    </source>
</evidence>
<dbReference type="EMBL" id="LN555523">
    <property type="protein sequence ID" value="CED93399.1"/>
    <property type="molecule type" value="Genomic_DNA"/>
</dbReference>
<dbReference type="Gene3D" id="2.60.120.40">
    <property type="match status" value="1"/>
</dbReference>
<evidence type="ECO:0000259" key="1">
    <source>
        <dbReference type="Pfam" id="PF00386"/>
    </source>
</evidence>
<reference evidence="2 3" key="1">
    <citation type="submission" date="2014-04" db="EMBL/GenBank/DDBJ databases">
        <authorList>
            <person name="Hornung B.V."/>
        </authorList>
    </citation>
    <scope>NUCLEOTIDE SEQUENCE [LARGE SCALE GENOMIC DNA]</scope>
    <source>
        <strain evidence="2 3">CRIB</strain>
    </source>
</reference>
<dbReference type="KEGG" id="ril:CRIB_646"/>
<gene>
    <name evidence="2" type="ORF">CRIB_646</name>
</gene>
<dbReference type="GeneID" id="82204826"/>
<accession>A0A1V1HZU4</accession>
<dbReference type="InterPro" id="IPR008983">
    <property type="entry name" value="Tumour_necrosis_fac-like_dom"/>
</dbReference>
<dbReference type="AlphaFoldDB" id="A0A1V1HZU4"/>
<dbReference type="Proteomes" id="UP000245622">
    <property type="component" value="Chromosome 1"/>
</dbReference>
<name>A0A1V1HZU4_9FIRM</name>
<dbReference type="RefSeq" id="WP_180703119.1">
    <property type="nucleotide sequence ID" value="NZ_CAJUCR010000001.1"/>
</dbReference>
<sequence length="148" mass="16911">MCLQIQSTLNNIIDKDQPIIFNKCIINANQNITYNYNNGHFTINSNGIYYIRWWANIHSCNDSDYVSFSIKSCKGHNIESCTTKKEQLCGDAIVSVYDSHLNFSLNNNSSSSVSLSPYTNIKANLSIFKISNSYFRDDNLLFKRSINL</sequence>
<protein>
    <submittedName>
        <fullName evidence="2">C1q domain</fullName>
    </submittedName>
</protein>
<dbReference type="Pfam" id="PF00386">
    <property type="entry name" value="C1q"/>
    <property type="match status" value="1"/>
</dbReference>
<feature type="domain" description="C1q" evidence="1">
    <location>
        <begin position="14"/>
        <end position="84"/>
    </location>
</feature>
<keyword evidence="3" id="KW-1185">Reference proteome</keyword>
<evidence type="ECO:0000313" key="3">
    <source>
        <dbReference type="Proteomes" id="UP000245622"/>
    </source>
</evidence>